<dbReference type="EMBL" id="CP036289">
    <property type="protein sequence ID" value="QDU76285.1"/>
    <property type="molecule type" value="Genomic_DNA"/>
</dbReference>
<dbReference type="InterPro" id="IPR047216">
    <property type="entry name" value="Endonuclease_DUF559_bact"/>
</dbReference>
<evidence type="ECO:0000313" key="3">
    <source>
        <dbReference type="EMBL" id="QDU76285.1"/>
    </source>
</evidence>
<organism evidence="3 4">
    <name type="scientific">Bremerella volcania</name>
    <dbReference type="NCBI Taxonomy" id="2527984"/>
    <lineage>
        <taxon>Bacteria</taxon>
        <taxon>Pseudomonadati</taxon>
        <taxon>Planctomycetota</taxon>
        <taxon>Planctomycetia</taxon>
        <taxon>Pirellulales</taxon>
        <taxon>Pirellulaceae</taxon>
        <taxon>Bremerella</taxon>
    </lineage>
</organism>
<dbReference type="RefSeq" id="WP_144974291.1">
    <property type="nucleotide sequence ID" value="NZ_CP036289.1"/>
</dbReference>
<dbReference type="Pfam" id="PF04480">
    <property type="entry name" value="DUF559"/>
    <property type="match status" value="1"/>
</dbReference>
<dbReference type="Proteomes" id="UP000318626">
    <property type="component" value="Chromosome"/>
</dbReference>
<feature type="domain" description="DUF559" evidence="2">
    <location>
        <begin position="9"/>
        <end position="111"/>
    </location>
</feature>
<keyword evidence="4" id="KW-1185">Reference proteome</keyword>
<dbReference type="Gene3D" id="3.40.960.10">
    <property type="entry name" value="VSR Endonuclease"/>
    <property type="match status" value="1"/>
</dbReference>
<dbReference type="InterPro" id="IPR007569">
    <property type="entry name" value="DUF559"/>
</dbReference>
<evidence type="ECO:0000259" key="2">
    <source>
        <dbReference type="Pfam" id="PF04480"/>
    </source>
</evidence>
<dbReference type="KEGG" id="bvo:Pan97_33320"/>
<dbReference type="CDD" id="cd01038">
    <property type="entry name" value="Endonuclease_DUF559"/>
    <property type="match status" value="1"/>
</dbReference>
<proteinExistence type="predicted"/>
<name>A0A518CAN1_9BACT</name>
<gene>
    <name evidence="3" type="ORF">Pan97_33320</name>
</gene>
<protein>
    <recommendedName>
        <fullName evidence="2">DUF559 domain-containing protein</fullName>
    </recommendedName>
</protein>
<evidence type="ECO:0000313" key="4">
    <source>
        <dbReference type="Proteomes" id="UP000318626"/>
    </source>
</evidence>
<accession>A0A518CAN1</accession>
<feature type="region of interest" description="Disordered" evidence="1">
    <location>
        <begin position="1"/>
        <end position="20"/>
    </location>
</feature>
<dbReference type="AlphaFoldDB" id="A0A518CAN1"/>
<reference evidence="4" key="1">
    <citation type="submission" date="2019-02" db="EMBL/GenBank/DDBJ databases">
        <title>Deep-cultivation of Planctomycetes and their phenomic and genomic characterization uncovers novel biology.</title>
        <authorList>
            <person name="Wiegand S."/>
            <person name="Jogler M."/>
            <person name="Boedeker C."/>
            <person name="Pinto D."/>
            <person name="Vollmers J."/>
            <person name="Rivas-Marin E."/>
            <person name="Kohn T."/>
            <person name="Peeters S.H."/>
            <person name="Heuer A."/>
            <person name="Rast P."/>
            <person name="Oberbeckmann S."/>
            <person name="Bunk B."/>
            <person name="Jeske O."/>
            <person name="Meyerdierks A."/>
            <person name="Storesund J.E."/>
            <person name="Kallscheuer N."/>
            <person name="Luecker S."/>
            <person name="Lage O.M."/>
            <person name="Pohl T."/>
            <person name="Merkel B.J."/>
            <person name="Hornburger P."/>
            <person name="Mueller R.-W."/>
            <person name="Bruemmer F."/>
            <person name="Labrenz M."/>
            <person name="Spormann A.M."/>
            <person name="Op den Camp H."/>
            <person name="Overmann J."/>
            <person name="Amann R."/>
            <person name="Jetten M.S.M."/>
            <person name="Mascher T."/>
            <person name="Medema M.H."/>
            <person name="Devos D.P."/>
            <person name="Kaster A.-K."/>
            <person name="Ovreas L."/>
            <person name="Rohde M."/>
            <person name="Galperin M.Y."/>
            <person name="Jogler C."/>
        </authorList>
    </citation>
    <scope>NUCLEOTIDE SEQUENCE [LARGE SCALE GENOMIC DNA]</scope>
    <source>
        <strain evidence="4">Pan97</strain>
    </source>
</reference>
<dbReference type="SUPFAM" id="SSF52980">
    <property type="entry name" value="Restriction endonuclease-like"/>
    <property type="match status" value="1"/>
</dbReference>
<dbReference type="PANTHER" id="PTHR38590:SF1">
    <property type="entry name" value="BLL0828 PROTEIN"/>
    <property type="match status" value="1"/>
</dbReference>
<dbReference type="InterPro" id="IPR011335">
    <property type="entry name" value="Restrct_endonuc-II-like"/>
</dbReference>
<dbReference type="PANTHER" id="PTHR38590">
    <property type="entry name" value="BLL0828 PROTEIN"/>
    <property type="match status" value="1"/>
</dbReference>
<dbReference type="OrthoDB" id="9798754at2"/>
<evidence type="ECO:0000256" key="1">
    <source>
        <dbReference type="SAM" id="MobiDB-lite"/>
    </source>
</evidence>
<sequence>MEPNQPTNSQRRKSLRQTSTKPEQLIWSVLQNRKLAGLKFRRQHSIGPWIADFACMEKMVVIEIDGGYHDKTQDKDTERQRYLEAEGFKVLRFQNEEVLTNLEGVSIAIRRLLGLPDEDNPSP</sequence>